<keyword evidence="2" id="KW-0217">Developmental protein</keyword>
<evidence type="ECO:0000256" key="2">
    <source>
        <dbReference type="ARBA" id="ARBA00022473"/>
    </source>
</evidence>
<evidence type="ECO:0000256" key="8">
    <source>
        <dbReference type="ARBA" id="ARBA00038196"/>
    </source>
</evidence>
<dbReference type="InterPro" id="IPR020479">
    <property type="entry name" value="HD_metazoa"/>
</dbReference>
<dbReference type="InterPro" id="IPR017970">
    <property type="entry name" value="Homeobox_CS"/>
</dbReference>
<dbReference type="PANTHER" id="PTHR24333:SF5">
    <property type="entry name" value="VENT HOMEOBOX"/>
    <property type="match status" value="1"/>
</dbReference>
<dbReference type="GO" id="GO:0005634">
    <property type="term" value="C:nucleus"/>
    <property type="evidence" value="ECO:0007669"/>
    <property type="project" value="UniProtKB-SubCell"/>
</dbReference>
<dbReference type="GO" id="GO:0003677">
    <property type="term" value="F:DNA binding"/>
    <property type="evidence" value="ECO:0007669"/>
    <property type="project" value="UniProtKB-UniRule"/>
</dbReference>
<keyword evidence="7 9" id="KW-0539">Nucleus</keyword>
<evidence type="ECO:0000259" key="12">
    <source>
        <dbReference type="PROSITE" id="PS50071"/>
    </source>
</evidence>
<name>A0A9Q0ER13_9TELE</name>
<protein>
    <recommendedName>
        <fullName evidence="12">Homeobox domain-containing protein</fullName>
    </recommendedName>
</protein>
<keyword evidence="5 9" id="KW-0371">Homeobox</keyword>
<evidence type="ECO:0000313" key="14">
    <source>
        <dbReference type="Proteomes" id="UP001148018"/>
    </source>
</evidence>
<dbReference type="Pfam" id="PF00046">
    <property type="entry name" value="Homeodomain"/>
    <property type="match status" value="1"/>
</dbReference>
<proteinExistence type="inferred from homology"/>
<dbReference type="SUPFAM" id="SSF46689">
    <property type="entry name" value="Homeodomain-like"/>
    <property type="match status" value="1"/>
</dbReference>
<evidence type="ECO:0000256" key="9">
    <source>
        <dbReference type="PROSITE-ProRule" id="PRU00108"/>
    </source>
</evidence>
<evidence type="ECO:0000256" key="4">
    <source>
        <dbReference type="ARBA" id="ARBA00023125"/>
    </source>
</evidence>
<evidence type="ECO:0000256" key="7">
    <source>
        <dbReference type="ARBA" id="ARBA00023242"/>
    </source>
</evidence>
<dbReference type="AlphaFoldDB" id="A0A9Q0ER13"/>
<gene>
    <name evidence="13" type="ORF">NHX12_022162</name>
</gene>
<comment type="subcellular location">
    <subcellularLocation>
        <location evidence="1 9 10">Nucleus</location>
    </subcellularLocation>
</comment>
<dbReference type="InterPro" id="IPR050848">
    <property type="entry name" value="Homeobox_TF"/>
</dbReference>
<dbReference type="InterPro" id="IPR001356">
    <property type="entry name" value="HD"/>
</dbReference>
<reference evidence="13" key="1">
    <citation type="submission" date="2022-07" db="EMBL/GenBank/DDBJ databases">
        <title>Chromosome-level genome of Muraenolepis orangiensis.</title>
        <authorList>
            <person name="Kim J."/>
        </authorList>
    </citation>
    <scope>NUCLEOTIDE SEQUENCE</scope>
    <source>
        <strain evidence="13">KU_S4_2022</strain>
        <tissue evidence="13">Muscle</tissue>
    </source>
</reference>
<evidence type="ECO:0000256" key="5">
    <source>
        <dbReference type="ARBA" id="ARBA00023155"/>
    </source>
</evidence>
<feature type="DNA-binding region" description="Homeobox" evidence="9">
    <location>
        <begin position="84"/>
        <end position="143"/>
    </location>
</feature>
<dbReference type="EMBL" id="JANIIK010000038">
    <property type="protein sequence ID" value="KAJ3610068.1"/>
    <property type="molecule type" value="Genomic_DNA"/>
</dbReference>
<keyword evidence="6" id="KW-0804">Transcription</keyword>
<evidence type="ECO:0000256" key="11">
    <source>
        <dbReference type="SAM" id="MobiDB-lite"/>
    </source>
</evidence>
<dbReference type="PROSITE" id="PS50071">
    <property type="entry name" value="HOMEOBOX_2"/>
    <property type="match status" value="1"/>
</dbReference>
<comment type="similarity">
    <text evidence="8">Belongs to the BAR homeobox family.</text>
</comment>
<evidence type="ECO:0000313" key="13">
    <source>
        <dbReference type="EMBL" id="KAJ3610068.1"/>
    </source>
</evidence>
<dbReference type="PROSITE" id="PS00027">
    <property type="entry name" value="HOMEOBOX_1"/>
    <property type="match status" value="1"/>
</dbReference>
<feature type="domain" description="Homeobox" evidence="12">
    <location>
        <begin position="82"/>
        <end position="142"/>
    </location>
</feature>
<sequence>MANYSIEWLSKSCYPAPQKEKSEEDKRAPLPDKVQPHGTYSSIEVLAKISTETYSPSSPNNSCGYTSGSESEQGDDSEGEAGLHRRMRTKFTSDQIHTLENTFGRHKYLGATQRRKIAEKLHLSETQVKTWFQNRRMKLKRDLQDMRPEFFSGPSSLLLPPFLPYPPPTAAGPAFQHHGLSGQLPLYDPRRCFPPQQPGHGLPFPAAQQQLVHQPNMHSMQAHYYF</sequence>
<keyword evidence="4 9" id="KW-0238">DNA-binding</keyword>
<feature type="region of interest" description="Disordered" evidence="11">
    <location>
        <begin position="15"/>
        <end position="81"/>
    </location>
</feature>
<dbReference type="GO" id="GO:0000981">
    <property type="term" value="F:DNA-binding transcription factor activity, RNA polymerase II-specific"/>
    <property type="evidence" value="ECO:0007669"/>
    <property type="project" value="InterPro"/>
</dbReference>
<keyword evidence="3" id="KW-0805">Transcription regulation</keyword>
<evidence type="ECO:0000256" key="1">
    <source>
        <dbReference type="ARBA" id="ARBA00004123"/>
    </source>
</evidence>
<feature type="compositionally biased region" description="Basic and acidic residues" evidence="11">
    <location>
        <begin position="18"/>
        <end position="30"/>
    </location>
</feature>
<keyword evidence="14" id="KW-1185">Reference proteome</keyword>
<dbReference type="PANTHER" id="PTHR24333">
    <property type="entry name" value="HOMEO BOX HB9 LIKE A-RELATED"/>
    <property type="match status" value="1"/>
</dbReference>
<dbReference type="OrthoDB" id="6159439at2759"/>
<dbReference type="PRINTS" id="PR00024">
    <property type="entry name" value="HOMEOBOX"/>
</dbReference>
<evidence type="ECO:0000256" key="10">
    <source>
        <dbReference type="RuleBase" id="RU000682"/>
    </source>
</evidence>
<evidence type="ECO:0000256" key="3">
    <source>
        <dbReference type="ARBA" id="ARBA00023015"/>
    </source>
</evidence>
<comment type="caution">
    <text evidence="13">The sequence shown here is derived from an EMBL/GenBank/DDBJ whole genome shotgun (WGS) entry which is preliminary data.</text>
</comment>
<dbReference type="Gene3D" id="1.10.10.60">
    <property type="entry name" value="Homeodomain-like"/>
    <property type="match status" value="1"/>
</dbReference>
<dbReference type="SMART" id="SM00389">
    <property type="entry name" value="HOX"/>
    <property type="match status" value="1"/>
</dbReference>
<feature type="compositionally biased region" description="Polar residues" evidence="11">
    <location>
        <begin position="50"/>
        <end position="66"/>
    </location>
</feature>
<dbReference type="CDD" id="cd00086">
    <property type="entry name" value="homeodomain"/>
    <property type="match status" value="1"/>
</dbReference>
<accession>A0A9Q0ER13</accession>
<organism evidence="13 14">
    <name type="scientific">Muraenolepis orangiensis</name>
    <name type="common">Patagonian moray cod</name>
    <dbReference type="NCBI Taxonomy" id="630683"/>
    <lineage>
        <taxon>Eukaryota</taxon>
        <taxon>Metazoa</taxon>
        <taxon>Chordata</taxon>
        <taxon>Craniata</taxon>
        <taxon>Vertebrata</taxon>
        <taxon>Euteleostomi</taxon>
        <taxon>Actinopterygii</taxon>
        <taxon>Neopterygii</taxon>
        <taxon>Teleostei</taxon>
        <taxon>Neoteleostei</taxon>
        <taxon>Acanthomorphata</taxon>
        <taxon>Zeiogadaria</taxon>
        <taxon>Gadariae</taxon>
        <taxon>Gadiformes</taxon>
        <taxon>Muraenolepidoidei</taxon>
        <taxon>Muraenolepididae</taxon>
        <taxon>Muraenolepis</taxon>
    </lineage>
</organism>
<dbReference type="Proteomes" id="UP001148018">
    <property type="component" value="Unassembled WGS sequence"/>
</dbReference>
<dbReference type="InterPro" id="IPR009057">
    <property type="entry name" value="Homeodomain-like_sf"/>
</dbReference>
<evidence type="ECO:0000256" key="6">
    <source>
        <dbReference type="ARBA" id="ARBA00023163"/>
    </source>
</evidence>